<accession>A0A6J5TAD0</accession>
<name>A0A6J5TAD0_9CAUD</name>
<protein>
    <submittedName>
        <fullName evidence="1">Uncharacterized protein</fullName>
    </submittedName>
</protein>
<reference evidence="1" key="1">
    <citation type="submission" date="2020-05" db="EMBL/GenBank/DDBJ databases">
        <authorList>
            <person name="Chiriac C."/>
            <person name="Salcher M."/>
            <person name="Ghai R."/>
            <person name="Kavagutti S V."/>
        </authorList>
    </citation>
    <scope>NUCLEOTIDE SEQUENCE</scope>
</reference>
<evidence type="ECO:0000313" key="1">
    <source>
        <dbReference type="EMBL" id="CAB4241802.1"/>
    </source>
</evidence>
<proteinExistence type="predicted"/>
<gene>
    <name evidence="1" type="ORF">UFOVP71_340</name>
</gene>
<dbReference type="EMBL" id="LR797824">
    <property type="protein sequence ID" value="CAB4241802.1"/>
    <property type="molecule type" value="Genomic_DNA"/>
</dbReference>
<organism evidence="1">
    <name type="scientific">uncultured Caudovirales phage</name>
    <dbReference type="NCBI Taxonomy" id="2100421"/>
    <lineage>
        <taxon>Viruses</taxon>
        <taxon>Duplodnaviria</taxon>
        <taxon>Heunggongvirae</taxon>
        <taxon>Uroviricota</taxon>
        <taxon>Caudoviricetes</taxon>
        <taxon>Peduoviridae</taxon>
        <taxon>Maltschvirus</taxon>
        <taxon>Maltschvirus maltsch</taxon>
    </lineage>
</organism>
<sequence>MDFKTKEEAYDFLVRAGIIRPNEKTLEGQEKADMLIILTLLTPYETSNNQRFWTEHYQYGDKEYTVTFFEENEYEIIEISQ</sequence>